<dbReference type="GeneID" id="54413439"/>
<gene>
    <name evidence="3" type="ORF">P153DRAFT_433116</name>
</gene>
<dbReference type="PANTHER" id="PTHR36223">
    <property type="entry name" value="BETA-LACTAMASE-TYPE TRANSPEPTIDASE FOLD DOMAIN CONTAINING PROTEIN"/>
    <property type="match status" value="1"/>
</dbReference>
<dbReference type="PANTHER" id="PTHR36223:SF1">
    <property type="entry name" value="TRANSCRIPTION ELONGATION FACTOR EAF N-TERMINAL DOMAIN-CONTAINING PROTEIN"/>
    <property type="match status" value="1"/>
</dbReference>
<evidence type="ECO:0000256" key="1">
    <source>
        <dbReference type="SAM" id="MobiDB-lite"/>
    </source>
</evidence>
<dbReference type="EMBL" id="ML977511">
    <property type="protein sequence ID" value="KAF2127324.1"/>
    <property type="molecule type" value="Genomic_DNA"/>
</dbReference>
<dbReference type="Pfam" id="PF25534">
    <property type="entry name" value="DUF7918"/>
    <property type="match status" value="1"/>
</dbReference>
<name>A0A6A6A8B9_9PLEO</name>
<sequence>MAIVEAFPRLKAEIVVNSSALEEYEDDEEQASSNMVTKYIEVQSGSEFAIKCTLTRPGPGCTLVLQFYLDGKWVCGAYVMQNDLLGNTFETFTEGLRYSEGHRWYLQKFCFSELKIEEFDNRDFSDQLIQDLKDMGEITVRVHRVKNLRRSEQNSSRSRKDLGIYADNVPEKALKGKTLSHKSSLRNPVSCNPTAPWEHDYMDSVDKPIATYKFKYRSKHALQSLLIMPRSPSPVPLEERDVDTLNAEEMRELLRRQRERDEAARAVKREGVKRERSDTATDTDPHVDDDELSFISAKRRRFPVTLNEDGMETIDLT</sequence>
<accession>A0A6A6A8B9</accession>
<evidence type="ECO:0000259" key="2">
    <source>
        <dbReference type="Pfam" id="PF25534"/>
    </source>
</evidence>
<feature type="domain" description="DUF7918" evidence="2">
    <location>
        <begin position="10"/>
        <end position="231"/>
    </location>
</feature>
<dbReference type="AlphaFoldDB" id="A0A6A6A8B9"/>
<organism evidence="3 4">
    <name type="scientific">Dothidotthia symphoricarpi CBS 119687</name>
    <dbReference type="NCBI Taxonomy" id="1392245"/>
    <lineage>
        <taxon>Eukaryota</taxon>
        <taxon>Fungi</taxon>
        <taxon>Dikarya</taxon>
        <taxon>Ascomycota</taxon>
        <taxon>Pezizomycotina</taxon>
        <taxon>Dothideomycetes</taxon>
        <taxon>Pleosporomycetidae</taxon>
        <taxon>Pleosporales</taxon>
        <taxon>Dothidotthiaceae</taxon>
        <taxon>Dothidotthia</taxon>
    </lineage>
</organism>
<reference evidence="3" key="1">
    <citation type="journal article" date="2020" name="Stud. Mycol.">
        <title>101 Dothideomycetes genomes: a test case for predicting lifestyles and emergence of pathogens.</title>
        <authorList>
            <person name="Haridas S."/>
            <person name="Albert R."/>
            <person name="Binder M."/>
            <person name="Bloem J."/>
            <person name="Labutti K."/>
            <person name="Salamov A."/>
            <person name="Andreopoulos B."/>
            <person name="Baker S."/>
            <person name="Barry K."/>
            <person name="Bills G."/>
            <person name="Bluhm B."/>
            <person name="Cannon C."/>
            <person name="Castanera R."/>
            <person name="Culley D."/>
            <person name="Daum C."/>
            <person name="Ezra D."/>
            <person name="Gonzalez J."/>
            <person name="Henrissat B."/>
            <person name="Kuo A."/>
            <person name="Liang C."/>
            <person name="Lipzen A."/>
            <person name="Lutzoni F."/>
            <person name="Magnuson J."/>
            <person name="Mondo S."/>
            <person name="Nolan M."/>
            <person name="Ohm R."/>
            <person name="Pangilinan J."/>
            <person name="Park H.-J."/>
            <person name="Ramirez L."/>
            <person name="Alfaro M."/>
            <person name="Sun H."/>
            <person name="Tritt A."/>
            <person name="Yoshinaga Y."/>
            <person name="Zwiers L.-H."/>
            <person name="Turgeon B."/>
            <person name="Goodwin S."/>
            <person name="Spatafora J."/>
            <person name="Crous P."/>
            <person name="Grigoriev I."/>
        </authorList>
    </citation>
    <scope>NUCLEOTIDE SEQUENCE</scope>
    <source>
        <strain evidence="3">CBS 119687</strain>
    </source>
</reference>
<dbReference type="Proteomes" id="UP000799771">
    <property type="component" value="Unassembled WGS sequence"/>
</dbReference>
<dbReference type="OrthoDB" id="3364132at2759"/>
<feature type="compositionally biased region" description="Basic and acidic residues" evidence="1">
    <location>
        <begin position="257"/>
        <end position="286"/>
    </location>
</feature>
<evidence type="ECO:0000313" key="4">
    <source>
        <dbReference type="Proteomes" id="UP000799771"/>
    </source>
</evidence>
<dbReference type="RefSeq" id="XP_033521713.1">
    <property type="nucleotide sequence ID" value="XM_033673007.1"/>
</dbReference>
<dbReference type="InterPro" id="IPR057678">
    <property type="entry name" value="DUF7918"/>
</dbReference>
<keyword evidence="4" id="KW-1185">Reference proteome</keyword>
<evidence type="ECO:0000313" key="3">
    <source>
        <dbReference type="EMBL" id="KAF2127324.1"/>
    </source>
</evidence>
<feature type="region of interest" description="Disordered" evidence="1">
    <location>
        <begin position="257"/>
        <end position="289"/>
    </location>
</feature>
<protein>
    <recommendedName>
        <fullName evidence="2">DUF7918 domain-containing protein</fullName>
    </recommendedName>
</protein>
<proteinExistence type="predicted"/>